<organism evidence="4 5">
    <name type="scientific">Coemansia erecta</name>
    <dbReference type="NCBI Taxonomy" id="147472"/>
    <lineage>
        <taxon>Eukaryota</taxon>
        <taxon>Fungi</taxon>
        <taxon>Fungi incertae sedis</taxon>
        <taxon>Zoopagomycota</taxon>
        <taxon>Kickxellomycotina</taxon>
        <taxon>Kickxellomycetes</taxon>
        <taxon>Kickxellales</taxon>
        <taxon>Kickxellaceae</taxon>
        <taxon>Coemansia</taxon>
    </lineage>
</organism>
<protein>
    <recommendedName>
        <fullName evidence="3">Ubiquitin fusion degradation protein UFD1 N-terminal subdomain 1 domain-containing protein</fullName>
    </recommendedName>
</protein>
<evidence type="ECO:0000256" key="2">
    <source>
        <dbReference type="ARBA" id="ARBA00022786"/>
    </source>
</evidence>
<reference evidence="4" key="1">
    <citation type="submission" date="2022-07" db="EMBL/GenBank/DDBJ databases">
        <title>Phylogenomic reconstructions and comparative analyses of Kickxellomycotina fungi.</title>
        <authorList>
            <person name="Reynolds N.K."/>
            <person name="Stajich J.E."/>
            <person name="Barry K."/>
            <person name="Grigoriev I.V."/>
            <person name="Crous P."/>
            <person name="Smith M.E."/>
        </authorList>
    </citation>
    <scope>NUCLEOTIDE SEQUENCE</scope>
    <source>
        <strain evidence="4">NBRC 32514</strain>
    </source>
</reference>
<sequence length="218" mass="23839">MSESKSYFNSVLRCRKLAAAAAAGYSDKVTLPPSFLASFLDTLNLDYEDMPSPLILRVRRQGGPKASTGDSQTIYCGVREFSGDEGIIAIPDWLLDEIQAQEDDAVVVETVKLEKGQFAQLQLLDDRANPENIDIRALLESHMRQRMTALFVGETISINVGGQTMPMRFTVSALEPAEAVDVVDTDLSVDIVNQQSQTHGRQAGIAELAPDTPQQIVL</sequence>
<dbReference type="GO" id="GO:0031593">
    <property type="term" value="F:polyubiquitin modification-dependent protein binding"/>
    <property type="evidence" value="ECO:0007669"/>
    <property type="project" value="TreeGrafter"/>
</dbReference>
<feature type="domain" description="Ubiquitin fusion degradation protein UFD1 N-terminal subdomain 1" evidence="3">
    <location>
        <begin position="11"/>
        <end position="113"/>
    </location>
</feature>
<dbReference type="InterPro" id="IPR004854">
    <property type="entry name" value="Ufd1-like"/>
</dbReference>
<dbReference type="Pfam" id="PF03152">
    <property type="entry name" value="UFD1_N1"/>
    <property type="match status" value="1"/>
</dbReference>
<comment type="similarity">
    <text evidence="1">Belongs to the UFD1 family.</text>
</comment>
<keyword evidence="2" id="KW-0833">Ubl conjugation pathway</keyword>
<evidence type="ECO:0000313" key="5">
    <source>
        <dbReference type="Proteomes" id="UP001149813"/>
    </source>
</evidence>
<dbReference type="InterPro" id="IPR055417">
    <property type="entry name" value="UFD1_N1"/>
</dbReference>
<evidence type="ECO:0000313" key="4">
    <source>
        <dbReference type="EMBL" id="KAJ1718542.1"/>
    </source>
</evidence>
<comment type="caution">
    <text evidence="4">The sequence shown here is derived from an EMBL/GenBank/DDBJ whole genome shotgun (WGS) entry which is preliminary data.</text>
</comment>
<dbReference type="PANTHER" id="PTHR12555">
    <property type="entry name" value="UBIQUITIN FUSION DEGRADATON PROTEIN 1"/>
    <property type="match status" value="1"/>
</dbReference>
<name>A0A9W8CP72_9FUNG</name>
<dbReference type="GO" id="GO:0036503">
    <property type="term" value="P:ERAD pathway"/>
    <property type="evidence" value="ECO:0007669"/>
    <property type="project" value="TreeGrafter"/>
</dbReference>
<evidence type="ECO:0000259" key="3">
    <source>
        <dbReference type="Pfam" id="PF03152"/>
    </source>
</evidence>
<keyword evidence="5" id="KW-1185">Reference proteome</keyword>
<accession>A0A9W8CP72</accession>
<dbReference type="Gene3D" id="3.10.330.10">
    <property type="match status" value="1"/>
</dbReference>
<dbReference type="PANTHER" id="PTHR12555:SF13">
    <property type="entry name" value="UBIQUITIN RECOGNITION FACTOR IN ER-ASSOCIATED DEGRADATION PROTEIN 1"/>
    <property type="match status" value="1"/>
</dbReference>
<gene>
    <name evidence="4" type="ORF">LPJ53_006465</name>
</gene>
<feature type="non-terminal residue" evidence="4">
    <location>
        <position position="218"/>
    </location>
</feature>
<evidence type="ECO:0000256" key="1">
    <source>
        <dbReference type="ARBA" id="ARBA00006043"/>
    </source>
</evidence>
<proteinExistence type="inferred from homology"/>
<dbReference type="InterPro" id="IPR042299">
    <property type="entry name" value="Ufd1-like_Nn"/>
</dbReference>
<dbReference type="GO" id="GO:0034098">
    <property type="term" value="C:VCP-NPL4-UFD1 AAA ATPase complex"/>
    <property type="evidence" value="ECO:0007669"/>
    <property type="project" value="TreeGrafter"/>
</dbReference>
<dbReference type="EMBL" id="JANBOJ010000822">
    <property type="protein sequence ID" value="KAJ1718542.1"/>
    <property type="molecule type" value="Genomic_DNA"/>
</dbReference>
<dbReference type="Proteomes" id="UP001149813">
    <property type="component" value="Unassembled WGS sequence"/>
</dbReference>
<dbReference type="GO" id="GO:0006511">
    <property type="term" value="P:ubiquitin-dependent protein catabolic process"/>
    <property type="evidence" value="ECO:0007669"/>
    <property type="project" value="InterPro"/>
</dbReference>
<dbReference type="OrthoDB" id="193703at2759"/>
<dbReference type="AlphaFoldDB" id="A0A9W8CP72"/>
<dbReference type="Gene3D" id="2.40.40.50">
    <property type="entry name" value="Ubiquitin fusion degradation protein UFD1, N-terminal domain"/>
    <property type="match status" value="1"/>
</dbReference>